<evidence type="ECO:0000313" key="2">
    <source>
        <dbReference type="Proteomes" id="UP000555407"/>
    </source>
</evidence>
<comment type="caution">
    <text evidence="1">The sequence shown here is derived from an EMBL/GenBank/DDBJ whole genome shotgun (WGS) entry which is preliminary data.</text>
</comment>
<reference evidence="1 2" key="1">
    <citation type="submission" date="2020-03" db="EMBL/GenBank/DDBJ databases">
        <title>Sequencing the genomes of 1000 actinobacteria strains.</title>
        <authorList>
            <person name="Klenk H.-P."/>
        </authorList>
    </citation>
    <scope>NUCLEOTIDE SEQUENCE [LARGE SCALE GENOMIC DNA]</scope>
    <source>
        <strain evidence="1 2">DSM 45490</strain>
    </source>
</reference>
<accession>A0A7X5V554</accession>
<protein>
    <recommendedName>
        <fullName evidence="3">Immunity protein Imm1</fullName>
    </recommendedName>
</protein>
<organism evidence="1 2">
    <name type="scientific">Kribbella shirazensis</name>
    <dbReference type="NCBI Taxonomy" id="1105143"/>
    <lineage>
        <taxon>Bacteria</taxon>
        <taxon>Bacillati</taxon>
        <taxon>Actinomycetota</taxon>
        <taxon>Actinomycetes</taxon>
        <taxon>Propionibacteriales</taxon>
        <taxon>Kribbellaceae</taxon>
        <taxon>Kribbella</taxon>
    </lineage>
</organism>
<dbReference type="InterPro" id="IPR025680">
    <property type="entry name" value="DddI"/>
</dbReference>
<sequence length="146" mass="16337">MSRVEAFFRHEHDDDPVVLTNAGDADALVDALLSESFDYSVATLYADGRPLLAGLPDHEMRIAVNAKADVGGIRYAGGDNQDVTYVPGAISQRDEMFYVYATHGEAWPKDSEVSIEQVRRAVREFIENNGTRPTSFEWRQWPDDVS</sequence>
<dbReference type="RefSeq" id="WP_167203431.1">
    <property type="nucleotide sequence ID" value="NZ_JAASRO010000001.1"/>
</dbReference>
<evidence type="ECO:0008006" key="3">
    <source>
        <dbReference type="Google" id="ProtNLM"/>
    </source>
</evidence>
<keyword evidence="2" id="KW-1185">Reference proteome</keyword>
<dbReference type="Proteomes" id="UP000555407">
    <property type="component" value="Unassembled WGS sequence"/>
</dbReference>
<proteinExistence type="predicted"/>
<name>A0A7X5V554_9ACTN</name>
<dbReference type="EMBL" id="JAASRO010000001">
    <property type="protein sequence ID" value="NIK54644.1"/>
    <property type="molecule type" value="Genomic_DNA"/>
</dbReference>
<dbReference type="Pfam" id="PF14430">
    <property type="entry name" value="Imm1"/>
    <property type="match status" value="1"/>
</dbReference>
<evidence type="ECO:0000313" key="1">
    <source>
        <dbReference type="EMBL" id="NIK54644.1"/>
    </source>
</evidence>
<dbReference type="AlphaFoldDB" id="A0A7X5V554"/>
<gene>
    <name evidence="1" type="ORF">BJY22_000361</name>
</gene>